<gene>
    <name evidence="3" type="ORF">J4G43_004985</name>
    <name evidence="2" type="ORF">J4G43_07185</name>
</gene>
<keyword evidence="1" id="KW-0175">Coiled coil</keyword>
<organism evidence="2">
    <name type="scientific">Bradyrhizobium barranii subsp. barranii</name>
    <dbReference type="NCBI Taxonomy" id="2823807"/>
    <lineage>
        <taxon>Bacteria</taxon>
        <taxon>Pseudomonadati</taxon>
        <taxon>Pseudomonadota</taxon>
        <taxon>Alphaproteobacteria</taxon>
        <taxon>Hyphomicrobiales</taxon>
        <taxon>Nitrobacteraceae</taxon>
        <taxon>Bradyrhizobium</taxon>
        <taxon>Bradyrhizobium barranii</taxon>
    </lineage>
</organism>
<dbReference type="AlphaFoldDB" id="A0A939M4U4"/>
<dbReference type="RefSeq" id="WP_208084187.1">
    <property type="nucleotide sequence ID" value="NZ_CP086136.1"/>
</dbReference>
<evidence type="ECO:0000313" key="3">
    <source>
        <dbReference type="EMBL" id="UEM13678.1"/>
    </source>
</evidence>
<name>A0A939M4U4_9BRAD</name>
<dbReference type="EMBL" id="JAGEMI010000001">
    <property type="protein sequence ID" value="MBO1860764.1"/>
    <property type="molecule type" value="Genomic_DNA"/>
</dbReference>
<feature type="coiled-coil region" evidence="1">
    <location>
        <begin position="19"/>
        <end position="46"/>
    </location>
</feature>
<dbReference type="Gene3D" id="1.10.287.1490">
    <property type="match status" value="1"/>
</dbReference>
<dbReference type="EMBL" id="CP086136">
    <property type="protein sequence ID" value="UEM13678.1"/>
    <property type="molecule type" value="Genomic_DNA"/>
</dbReference>
<accession>A0A939M4U4</accession>
<reference evidence="2" key="1">
    <citation type="submission" date="2021-03" db="EMBL/GenBank/DDBJ databases">
        <title>Whole Genome Sequence of Bradyrhizobium sp. Strain 144S4.</title>
        <authorList>
            <person name="Bromfield E.S.P."/>
            <person name="Cloutier S."/>
        </authorList>
    </citation>
    <scope>NUCLEOTIDE SEQUENCE [LARGE SCALE GENOMIC DNA]</scope>
    <source>
        <strain evidence="2">144S4</strain>
    </source>
</reference>
<proteinExistence type="predicted"/>
<dbReference type="KEGG" id="bban:J4G43_004985"/>
<evidence type="ECO:0000313" key="2">
    <source>
        <dbReference type="EMBL" id="MBO1860764.1"/>
    </source>
</evidence>
<evidence type="ECO:0000313" key="4">
    <source>
        <dbReference type="Proteomes" id="UP000664702"/>
    </source>
</evidence>
<reference evidence="3 4" key="2">
    <citation type="journal article" date="2022" name="Int. J. Syst. Evol. Microbiol.">
        <title>Strains of Bradyrhizobium barranii sp. nov. associated with legumes native to Canada are symbionts of soybeans and belong to different subspecies (subsp. barranii subsp. nov. and subsp. apii subsp. nov.) and symbiovars (sv. glycinearum and sv. septentrionale).</title>
        <authorList>
            <person name="Bromfield E.S.P."/>
            <person name="Cloutier S."/>
            <person name="Wasai-Hara S."/>
            <person name="Minamisawa K."/>
        </authorList>
    </citation>
    <scope>NUCLEOTIDE SEQUENCE [LARGE SCALE GENOMIC DNA]</scope>
    <source>
        <strain evidence="3 4">144S4</strain>
    </source>
</reference>
<dbReference type="Proteomes" id="UP000664702">
    <property type="component" value="Chromosome"/>
</dbReference>
<protein>
    <submittedName>
        <fullName evidence="2">Uncharacterized protein</fullName>
    </submittedName>
</protein>
<evidence type="ECO:0000256" key="1">
    <source>
        <dbReference type="SAM" id="Coils"/>
    </source>
</evidence>
<sequence length="164" mass="17917">MNAYADVAAVAAHARHPELTELERQLREANAELDAANNELAGHRDRLQFRSVSNPMSDEQRCGAQRRVEELNATIGALRKTALDLHRGVEAIRPDSVKAVAEALEPARALYAADIAAAREALYAAVGRYNAIMTTLAKEGSHDKELPRSIPVLDAIVAETERVR</sequence>